<accession>A0A8X6QKK7</accession>
<evidence type="ECO:0000259" key="8">
    <source>
        <dbReference type="PROSITE" id="PS51644"/>
    </source>
</evidence>
<dbReference type="SMART" id="SM00333">
    <property type="entry name" value="TUDOR"/>
    <property type="match status" value="1"/>
</dbReference>
<feature type="domain" description="HTH OST-type" evidence="8">
    <location>
        <begin position="1"/>
        <end position="43"/>
    </location>
</feature>
<dbReference type="GO" id="GO:0030154">
    <property type="term" value="P:cell differentiation"/>
    <property type="evidence" value="ECO:0007669"/>
    <property type="project" value="UniProtKB-ARBA"/>
</dbReference>
<keyword evidence="4" id="KW-0221">Differentiation</keyword>
<proteinExistence type="predicted"/>
<evidence type="ECO:0000256" key="5">
    <source>
        <dbReference type="SAM" id="MobiDB-lite"/>
    </source>
</evidence>
<gene>
    <name evidence="9" type="primary">TDRD5</name>
    <name evidence="9" type="ORF">NPIL_256494</name>
</gene>
<feature type="compositionally biased region" description="Polar residues" evidence="5">
    <location>
        <begin position="127"/>
        <end position="146"/>
    </location>
</feature>
<feature type="domain" description="HTH OST-type" evidence="8">
    <location>
        <begin position="246"/>
        <end position="321"/>
    </location>
</feature>
<evidence type="ECO:0000313" key="10">
    <source>
        <dbReference type="Proteomes" id="UP000887013"/>
    </source>
</evidence>
<evidence type="ECO:0000256" key="2">
    <source>
        <dbReference type="ARBA" id="ARBA00022490"/>
    </source>
</evidence>
<feature type="transmembrane region" description="Helical" evidence="6">
    <location>
        <begin position="993"/>
        <end position="1012"/>
    </location>
</feature>
<dbReference type="InterPro" id="IPR035437">
    <property type="entry name" value="SNase_OB-fold_sf"/>
</dbReference>
<dbReference type="Gene3D" id="2.40.50.90">
    <property type="match status" value="1"/>
</dbReference>
<dbReference type="InterPro" id="IPR025605">
    <property type="entry name" value="OST-HTH/LOTUS_dom"/>
</dbReference>
<keyword evidence="6" id="KW-0812">Transmembrane</keyword>
<feature type="region of interest" description="Disordered" evidence="5">
    <location>
        <begin position="201"/>
        <end position="221"/>
    </location>
</feature>
<dbReference type="EMBL" id="BMAW01081333">
    <property type="protein sequence ID" value="GFU23971.1"/>
    <property type="molecule type" value="Genomic_DNA"/>
</dbReference>
<evidence type="ECO:0000313" key="9">
    <source>
        <dbReference type="EMBL" id="GFU23971.1"/>
    </source>
</evidence>
<feature type="compositionally biased region" description="Polar residues" evidence="5">
    <location>
        <begin position="201"/>
        <end position="215"/>
    </location>
</feature>
<feature type="compositionally biased region" description="Basic and acidic residues" evidence="5">
    <location>
        <begin position="147"/>
        <end position="157"/>
    </location>
</feature>
<evidence type="ECO:0000259" key="7">
    <source>
        <dbReference type="PROSITE" id="PS50304"/>
    </source>
</evidence>
<organism evidence="9 10">
    <name type="scientific">Nephila pilipes</name>
    <name type="common">Giant wood spider</name>
    <name type="synonym">Nephila maculata</name>
    <dbReference type="NCBI Taxonomy" id="299642"/>
    <lineage>
        <taxon>Eukaryota</taxon>
        <taxon>Metazoa</taxon>
        <taxon>Ecdysozoa</taxon>
        <taxon>Arthropoda</taxon>
        <taxon>Chelicerata</taxon>
        <taxon>Arachnida</taxon>
        <taxon>Araneae</taxon>
        <taxon>Araneomorphae</taxon>
        <taxon>Entelegynae</taxon>
        <taxon>Araneoidea</taxon>
        <taxon>Nephilidae</taxon>
        <taxon>Nephila</taxon>
    </lineage>
</organism>
<dbReference type="InterPro" id="IPR041966">
    <property type="entry name" value="LOTUS-like"/>
</dbReference>
<evidence type="ECO:0000256" key="3">
    <source>
        <dbReference type="ARBA" id="ARBA00022737"/>
    </source>
</evidence>
<dbReference type="InterPro" id="IPR050621">
    <property type="entry name" value="Tudor_domain_containing"/>
</dbReference>
<evidence type="ECO:0000256" key="1">
    <source>
        <dbReference type="ARBA" id="ARBA00004496"/>
    </source>
</evidence>
<comment type="caution">
    <text evidence="9">The sequence shown here is derived from an EMBL/GenBank/DDBJ whole genome shotgun (WGS) entry which is preliminary data.</text>
</comment>
<keyword evidence="6" id="KW-0472">Membrane</keyword>
<dbReference type="CDD" id="cd09972">
    <property type="entry name" value="LOTUS_TDRD_OSKAR"/>
    <property type="match status" value="1"/>
</dbReference>
<name>A0A8X6QKK7_NEPPI</name>
<evidence type="ECO:0000256" key="4">
    <source>
        <dbReference type="ARBA" id="ARBA00022871"/>
    </source>
</evidence>
<dbReference type="PANTHER" id="PTHR22948:SF76">
    <property type="entry name" value="FI20010P1-RELATED"/>
    <property type="match status" value="1"/>
</dbReference>
<keyword evidence="2" id="KW-0963">Cytoplasm</keyword>
<dbReference type="PROSITE" id="PS50304">
    <property type="entry name" value="TUDOR"/>
    <property type="match status" value="1"/>
</dbReference>
<dbReference type="Pfam" id="PF12872">
    <property type="entry name" value="OST-HTH"/>
    <property type="match status" value="3"/>
</dbReference>
<dbReference type="Proteomes" id="UP000887013">
    <property type="component" value="Unassembled WGS sequence"/>
</dbReference>
<dbReference type="CDD" id="cd08824">
    <property type="entry name" value="LOTUS"/>
    <property type="match status" value="1"/>
</dbReference>
<keyword evidence="3" id="KW-0677">Repeat</keyword>
<dbReference type="AlphaFoldDB" id="A0A8X6QKK7"/>
<keyword evidence="10" id="KW-1185">Reference proteome</keyword>
<dbReference type="Pfam" id="PF00567">
    <property type="entry name" value="TUDOR"/>
    <property type="match status" value="1"/>
</dbReference>
<dbReference type="OrthoDB" id="341421at2759"/>
<dbReference type="GO" id="GO:0005737">
    <property type="term" value="C:cytoplasm"/>
    <property type="evidence" value="ECO:0007669"/>
    <property type="project" value="UniProtKB-SubCell"/>
</dbReference>
<dbReference type="PROSITE" id="PS51644">
    <property type="entry name" value="HTH_OST"/>
    <property type="match status" value="2"/>
</dbReference>
<dbReference type="Gene3D" id="3.30.420.610">
    <property type="entry name" value="LOTUS domain-like"/>
    <property type="match status" value="3"/>
</dbReference>
<dbReference type="FunFam" id="2.30.30.140:FF:000018">
    <property type="entry name" value="Serine/threonine-protein kinase 31"/>
    <property type="match status" value="1"/>
</dbReference>
<dbReference type="Gene3D" id="2.30.30.140">
    <property type="match status" value="1"/>
</dbReference>
<protein>
    <submittedName>
        <fullName evidence="9">Tudor domain-containing protein 5</fullName>
    </submittedName>
</protein>
<keyword evidence="6" id="KW-1133">Transmembrane helix</keyword>
<keyword evidence="4" id="KW-0744">Spermatogenesis</keyword>
<comment type="subcellular location">
    <subcellularLocation>
        <location evidence="1">Cytoplasm</location>
    </subcellularLocation>
</comment>
<dbReference type="PANTHER" id="PTHR22948">
    <property type="entry name" value="TUDOR DOMAIN CONTAINING PROTEIN"/>
    <property type="match status" value="1"/>
</dbReference>
<dbReference type="InterPro" id="IPR002999">
    <property type="entry name" value="Tudor"/>
</dbReference>
<dbReference type="SUPFAM" id="SSF63748">
    <property type="entry name" value="Tudor/PWWP/MBT"/>
    <property type="match status" value="1"/>
</dbReference>
<evidence type="ECO:0000256" key="6">
    <source>
        <dbReference type="SAM" id="Phobius"/>
    </source>
</evidence>
<dbReference type="GO" id="GO:0007283">
    <property type="term" value="P:spermatogenesis"/>
    <property type="evidence" value="ECO:0007669"/>
    <property type="project" value="UniProtKB-KW"/>
</dbReference>
<sequence>MIGVHLPYKKFGYKSEVEYLKAIPDVVKIYSKGSEPHLICVPDEKSLHIQKMVSKQKPAKHKIRIPPSHVPFCSYSQKRYIPPRLQSSFISKKNLPENLMSEVHPVSQFSTVGSFSAVDTKVPVFQNRSRNNSMNPQTDLNISSFKKQGESLSRCEKTGTNSLSPFHPEAASTSIKDSHFQSYDSLSPFYPEAASTSIKDSHFQSYDASRDGPSSTKREKQIPLDFGSSSLDVITKRTSSIEVLGISESVKSNLRKIIERNRQGIWATEFPSIYKEVTGKEFDLHSLGYYDLSSFIDAVPDILVWKYVSGNKKDWLILPMKTLEENESKTSITIPRVPDLLAESVISSIRQILLGYPEGILIKDFLHVYSINCQEPLCLDKLGFKSIDNFLLSIANDVPLTFQTKEGCKRIYLHTEETKAFAMSSFQMDMSLPPEAASPCSEYTLQVLPADVDLNSFFPVYVCSVINPWHMYIQLKDKDCCGAMIKLYDIMEGFYMGPESKLYQIKPEHVKSGIICMALWPVDKHWYRAKVLSVPTQDTVKVFYVDYGTIQVIPQTMLRYIRKDFVGLPTQAIKASLAYVYPLNNKNLWSPRTNERILQLSQNIPLMAKVENIKDGVLSVVLCDTNGDADIFINDILLNEGLAGAEPFVSIPSPAPESQPPNPEQIFNLFLQVCSAYVANMNSNPAGQAVQSPSFNPSTVCTDIFRMFQSSVPQNPAPIPKFSPASGESTTTTNECTSPISNDCCEVFDDDANLIFDEFYQKVSIVTKRYVKRIITGDAYVFHILIYESKPYVSSGDISSLIWGNKESDYLQQRLQNRESNLDSVVLTEDVNPQMFEQFERFHVKGGKKMNNKLCLIAYSLSRVINILNIFGHPSAELRTKILNEIEAFNPHHPKWQELSEAEIPEKEEESYGGTDDDKLNRLCLYDLQAMKEGIRIRRLKLNSTSDLKSLRDEEEKLTQLNYCDNWHCTYSVHLTQDFGVIQGTWNHPMNFVFFYVLVLQSHYMSLYLIVLR</sequence>
<feature type="region of interest" description="Disordered" evidence="5">
    <location>
        <begin position="127"/>
        <end position="170"/>
    </location>
</feature>
<feature type="domain" description="Tudor" evidence="7">
    <location>
        <begin position="509"/>
        <end position="568"/>
    </location>
</feature>
<reference evidence="9" key="1">
    <citation type="submission" date="2020-08" db="EMBL/GenBank/DDBJ databases">
        <title>Multicomponent nature underlies the extraordinary mechanical properties of spider dragline silk.</title>
        <authorList>
            <person name="Kono N."/>
            <person name="Nakamura H."/>
            <person name="Mori M."/>
            <person name="Yoshida Y."/>
            <person name="Ohtoshi R."/>
            <person name="Malay A.D."/>
            <person name="Moran D.A.P."/>
            <person name="Tomita M."/>
            <person name="Numata K."/>
            <person name="Arakawa K."/>
        </authorList>
    </citation>
    <scope>NUCLEOTIDE SEQUENCE</scope>
</reference>